<organism evidence="1 2">
    <name type="scientific">Pseudomonas fluorescens</name>
    <dbReference type="NCBI Taxonomy" id="294"/>
    <lineage>
        <taxon>Bacteria</taxon>
        <taxon>Pseudomonadati</taxon>
        <taxon>Pseudomonadota</taxon>
        <taxon>Gammaproteobacteria</taxon>
        <taxon>Pseudomonadales</taxon>
        <taxon>Pseudomonadaceae</taxon>
        <taxon>Pseudomonas</taxon>
    </lineage>
</organism>
<name>A0A109LHW3_PSEFL</name>
<proteinExistence type="predicted"/>
<gene>
    <name evidence="1" type="ORF">PFLmoz3_02440</name>
</gene>
<evidence type="ECO:0000313" key="1">
    <source>
        <dbReference type="EMBL" id="KWV88055.1"/>
    </source>
</evidence>
<accession>A0A109LHW3</accession>
<protein>
    <submittedName>
        <fullName evidence="1">Uncharacterized protein</fullName>
    </submittedName>
</protein>
<dbReference type="EMBL" id="LCYA01000058">
    <property type="protein sequence ID" value="KWV88055.1"/>
    <property type="molecule type" value="Genomic_DNA"/>
</dbReference>
<comment type="caution">
    <text evidence="1">The sequence shown here is derived from an EMBL/GenBank/DDBJ whole genome shotgun (WGS) entry which is preliminary data.</text>
</comment>
<dbReference type="AlphaFoldDB" id="A0A109LHW3"/>
<evidence type="ECO:0000313" key="2">
    <source>
        <dbReference type="Proteomes" id="UP000061348"/>
    </source>
</evidence>
<reference evidence="1 2" key="1">
    <citation type="submission" date="2015-05" db="EMBL/GenBank/DDBJ databases">
        <title>A genomic and transcriptomic approach to investigate the blue pigment phenotype in Pseudomonas fluorescens.</title>
        <authorList>
            <person name="Andreani N.A."/>
            <person name="Cardazzo B."/>
        </authorList>
    </citation>
    <scope>NUCLEOTIDE SEQUENCE [LARGE SCALE GENOMIC DNA]</scope>
    <source>
        <strain evidence="1 2">Ps_22</strain>
    </source>
</reference>
<sequence length="79" mass="8546">MPIPPLSDTPPSTQAEITVSSNPWPIIGWPEVMRDARITPAKAPIKPCTAKMMILVRSTLTPASNAASWLPPMAMVLRP</sequence>
<dbReference type="Proteomes" id="UP000061348">
    <property type="component" value="Unassembled WGS sequence"/>
</dbReference>